<gene>
    <name evidence="2" type="primary">Dnajc30</name>
</gene>
<dbReference type="InterPro" id="IPR053025">
    <property type="entry name" value="Mito_ATP_Synthase-Asso"/>
</dbReference>
<dbReference type="PANTHER" id="PTHR44873:SF1">
    <property type="entry name" value="DNAJ HOMOLOG SUBFAMILY C MEMBER 30, MITOCHONDRIAL"/>
    <property type="match status" value="1"/>
</dbReference>
<evidence type="ECO:0000259" key="1">
    <source>
        <dbReference type="PROSITE" id="PS50076"/>
    </source>
</evidence>
<reference evidence="2" key="1">
    <citation type="submission" date="2020-04" db="EMBL/GenBank/DDBJ databases">
        <authorList>
            <person name="Neveu A P."/>
        </authorList>
    </citation>
    <scope>NUCLEOTIDE SEQUENCE</scope>
    <source>
        <tissue evidence="2">Whole embryo</tissue>
    </source>
</reference>
<dbReference type="PANTHER" id="PTHR44873">
    <property type="entry name" value="DNAJ HOMOLOG SUBFAMILY C MEMBER 30, MITOCHONDRIAL"/>
    <property type="match status" value="1"/>
</dbReference>
<dbReference type="PRINTS" id="PR00625">
    <property type="entry name" value="JDOMAIN"/>
</dbReference>
<dbReference type="PROSITE" id="PS50076">
    <property type="entry name" value="DNAJ_2"/>
    <property type="match status" value="1"/>
</dbReference>
<feature type="domain" description="J" evidence="1">
    <location>
        <begin position="48"/>
        <end position="124"/>
    </location>
</feature>
<accession>A0A6F9DBS3</accession>
<dbReference type="Gene3D" id="1.10.287.110">
    <property type="entry name" value="DnaJ domain"/>
    <property type="match status" value="1"/>
</dbReference>
<dbReference type="EMBL" id="LR784598">
    <property type="protein sequence ID" value="CAB3238947.1"/>
    <property type="molecule type" value="mRNA"/>
</dbReference>
<dbReference type="Pfam" id="PF00226">
    <property type="entry name" value="DnaJ"/>
    <property type="match status" value="1"/>
</dbReference>
<proteinExistence type="evidence at transcript level"/>
<organism evidence="2">
    <name type="scientific">Phallusia mammillata</name>
    <dbReference type="NCBI Taxonomy" id="59560"/>
    <lineage>
        <taxon>Eukaryota</taxon>
        <taxon>Metazoa</taxon>
        <taxon>Chordata</taxon>
        <taxon>Tunicata</taxon>
        <taxon>Ascidiacea</taxon>
        <taxon>Phlebobranchia</taxon>
        <taxon>Ascidiidae</taxon>
        <taxon>Phallusia</taxon>
    </lineage>
</organism>
<sequence length="213" mass="24608">MEPVRAHYCALRYFRNAKLACSHECFIEQCRKFSSKSYTALTRRQLKQYCDVLGVSVTASEPKIKQAFYRKSLQLHPDRNKSVNSQHAFTEISEAYQAVITYKRSGNEDSKSQQTWKRTTEMNGFRPWAKVPEKKGPPPPPFGAGGVELDKHVIRHHTADEASLKVESNAGDFCNEFYIEQMERDFERYHMEKLKKQKELNEESTSTGACVIM</sequence>
<protein>
    <submittedName>
        <fullName evidence="2">DnaJ homolog subfamily C member 30-like</fullName>
    </submittedName>
</protein>
<dbReference type="InterPro" id="IPR036869">
    <property type="entry name" value="J_dom_sf"/>
</dbReference>
<dbReference type="SUPFAM" id="SSF46565">
    <property type="entry name" value="Chaperone J-domain"/>
    <property type="match status" value="1"/>
</dbReference>
<dbReference type="SMART" id="SM00271">
    <property type="entry name" value="DnaJ"/>
    <property type="match status" value="1"/>
</dbReference>
<name>A0A6F9DBS3_9ASCI</name>
<dbReference type="AlphaFoldDB" id="A0A6F9DBS3"/>
<dbReference type="CDD" id="cd06257">
    <property type="entry name" value="DnaJ"/>
    <property type="match status" value="1"/>
</dbReference>
<evidence type="ECO:0000313" key="2">
    <source>
        <dbReference type="EMBL" id="CAB3238947.1"/>
    </source>
</evidence>
<dbReference type="InterPro" id="IPR001623">
    <property type="entry name" value="DnaJ_domain"/>
</dbReference>